<dbReference type="GO" id="GO:0050528">
    <property type="term" value="F:acyloxyacyl hydrolase activity"/>
    <property type="evidence" value="ECO:0007669"/>
    <property type="project" value="UniProtKB-EC"/>
</dbReference>
<name>A0A848GYW0_9BURK</name>
<dbReference type="EMBL" id="JABBFX010000001">
    <property type="protein sequence ID" value="NML42482.1"/>
    <property type="molecule type" value="Genomic_DNA"/>
</dbReference>
<evidence type="ECO:0000256" key="3">
    <source>
        <dbReference type="PIRSR" id="PIRSR029681-2"/>
    </source>
</evidence>
<keyword evidence="6" id="KW-1185">Reference proteome</keyword>
<proteinExistence type="inferred from homology"/>
<feature type="active site" description="Charge relay system" evidence="2">
    <location>
        <position position="174"/>
    </location>
</feature>
<evidence type="ECO:0000256" key="4">
    <source>
        <dbReference type="SAM" id="SignalP"/>
    </source>
</evidence>
<keyword evidence="1" id="KW-0472">Membrane</keyword>
<comment type="function">
    <text evidence="1">Has lipid A 3-O-deacylase activity. Hydrolyzes the ester bond at the 3 position of lipid A, a bioactive component of lipopolysaccharide (LPS), thereby releasing the primary fatty acyl moiety.</text>
</comment>
<evidence type="ECO:0000256" key="1">
    <source>
        <dbReference type="PIRNR" id="PIRNR029681"/>
    </source>
</evidence>
<dbReference type="AlphaFoldDB" id="A0A848GYW0"/>
<comment type="subunit">
    <text evidence="1">Homodimer.</text>
</comment>
<comment type="subcellular location">
    <subcellularLocation>
        <location evidence="1">Cell outer membrane</location>
        <topology evidence="1">Multi-pass membrane protein</topology>
    </subcellularLocation>
</comment>
<organism evidence="5 6">
    <name type="scientific">Ramlibacter agri</name>
    <dbReference type="NCBI Taxonomy" id="2728837"/>
    <lineage>
        <taxon>Bacteria</taxon>
        <taxon>Pseudomonadati</taxon>
        <taxon>Pseudomonadota</taxon>
        <taxon>Betaproteobacteria</taxon>
        <taxon>Burkholderiales</taxon>
        <taxon>Comamonadaceae</taxon>
        <taxon>Ramlibacter</taxon>
    </lineage>
</organism>
<dbReference type="Gene3D" id="2.40.160.20">
    <property type="match status" value="1"/>
</dbReference>
<dbReference type="InterPro" id="IPR011250">
    <property type="entry name" value="OMP/PagP_B-barrel"/>
</dbReference>
<comment type="caution">
    <text evidence="5">The sequence shown here is derived from an EMBL/GenBank/DDBJ whole genome shotgun (WGS) entry which is preliminary data.</text>
</comment>
<keyword evidence="4" id="KW-0732">Signal</keyword>
<feature type="active site" description="Charge relay system" evidence="2">
    <location>
        <position position="162"/>
    </location>
</feature>
<evidence type="ECO:0000256" key="2">
    <source>
        <dbReference type="PIRSR" id="PIRSR029681-1"/>
    </source>
</evidence>
<keyword evidence="1" id="KW-0998">Cell outer membrane</keyword>
<feature type="signal peptide" evidence="4">
    <location>
        <begin position="1"/>
        <end position="25"/>
    </location>
</feature>
<gene>
    <name evidence="5" type="ORF">HHL11_01890</name>
</gene>
<feature type="site" description="Critical for activity" evidence="3">
    <location>
        <position position="163"/>
    </location>
</feature>
<feature type="active site" description="Charge relay system" evidence="2">
    <location>
        <position position="160"/>
    </location>
</feature>
<comment type="similarity">
    <text evidence="1">Belongs to the PagL family.</text>
</comment>
<evidence type="ECO:0000313" key="6">
    <source>
        <dbReference type="Proteomes" id="UP000541185"/>
    </source>
</evidence>
<keyword evidence="1 5" id="KW-0378">Hydrolase</keyword>
<dbReference type="InterPro" id="IPR018550">
    <property type="entry name" value="Lipid-A_deacylase-rel"/>
</dbReference>
<comment type="catalytic activity">
    <reaction evidence="1">
        <text>a 3-(acyloxy)acyl derivative of bacterial toxin + H2O = a 3-hydroxyacyl derivative of bacterial toxin + a fatty acid + H(+)</text>
        <dbReference type="Rhea" id="RHEA:12032"/>
        <dbReference type="ChEBI" id="CHEBI:15377"/>
        <dbReference type="ChEBI" id="CHEBI:15378"/>
        <dbReference type="ChEBI" id="CHEBI:28868"/>
        <dbReference type="ChEBI" id="CHEBI:136853"/>
        <dbReference type="ChEBI" id="CHEBI:140675"/>
        <dbReference type="EC" id="3.1.1.77"/>
    </reaction>
</comment>
<dbReference type="RefSeq" id="WP_169416689.1">
    <property type="nucleotide sequence ID" value="NZ_JABBFX010000001.1"/>
</dbReference>
<dbReference type="PIRSF" id="PIRSF029681">
    <property type="entry name" value="PagL"/>
    <property type="match status" value="1"/>
</dbReference>
<sequence length="184" mass="20478">MMKTRNLAPLAAAAMLLLSTLPAHALDLTPSGVEVIGGPGRQGTAQAGAGLLWDWSWRSQHAFLITGQTELILTQWRYDAVNGGKDSLQQITLLPMFRFVPEEGRSPFFLELGIGATYLTQHFETPHKEFGSQWNFYDTLGGGYRFGTRGEHEVGLRLLHVSNAGLKKPNPGDEFLLLRYAYRF</sequence>
<dbReference type="Pfam" id="PF09411">
    <property type="entry name" value="PagL"/>
    <property type="match status" value="1"/>
</dbReference>
<feature type="chain" id="PRO_5032674984" description="Lipid A deacylase" evidence="4">
    <location>
        <begin position="26"/>
        <end position="184"/>
    </location>
</feature>
<protein>
    <recommendedName>
        <fullName evidence="1">Lipid A deacylase</fullName>
        <ecNumber evidence="1">3.1.1.77</ecNumber>
    </recommendedName>
    <alternativeName>
        <fullName evidence="1">LPS 3-O-deacylase</fullName>
    </alternativeName>
    <alternativeName>
        <fullName evidence="1">Outer membrane enzyme</fullName>
    </alternativeName>
</protein>
<reference evidence="5 6" key="1">
    <citation type="submission" date="2020-04" db="EMBL/GenBank/DDBJ databases">
        <title>Ramlibacter sp. G-1-2-2 isolated from soil.</title>
        <authorList>
            <person name="Dahal R.H."/>
        </authorList>
    </citation>
    <scope>NUCLEOTIDE SEQUENCE [LARGE SCALE GENOMIC DNA]</scope>
    <source>
        <strain evidence="5 6">G-1-2-2</strain>
    </source>
</reference>
<accession>A0A848GYW0</accession>
<dbReference type="Proteomes" id="UP000541185">
    <property type="component" value="Unassembled WGS sequence"/>
</dbReference>
<evidence type="ECO:0000313" key="5">
    <source>
        <dbReference type="EMBL" id="NML42482.1"/>
    </source>
</evidence>
<dbReference type="EC" id="3.1.1.77" evidence="1"/>
<dbReference type="GO" id="GO:0009279">
    <property type="term" value="C:cell outer membrane"/>
    <property type="evidence" value="ECO:0007669"/>
    <property type="project" value="UniProtKB-SubCell"/>
</dbReference>
<dbReference type="SUPFAM" id="SSF56925">
    <property type="entry name" value="OMPA-like"/>
    <property type="match status" value="1"/>
</dbReference>